<name>A0AAD4JHW7_PERFH</name>
<evidence type="ECO:0000313" key="2">
    <source>
        <dbReference type="EMBL" id="KAH6834163.1"/>
    </source>
</evidence>
<organism evidence="2 3">
    <name type="scientific">Perilla frutescens var. hirtella</name>
    <name type="common">Perilla citriodora</name>
    <name type="synonym">Perilla setoyensis</name>
    <dbReference type="NCBI Taxonomy" id="608512"/>
    <lineage>
        <taxon>Eukaryota</taxon>
        <taxon>Viridiplantae</taxon>
        <taxon>Streptophyta</taxon>
        <taxon>Embryophyta</taxon>
        <taxon>Tracheophyta</taxon>
        <taxon>Spermatophyta</taxon>
        <taxon>Magnoliopsida</taxon>
        <taxon>eudicotyledons</taxon>
        <taxon>Gunneridae</taxon>
        <taxon>Pentapetalae</taxon>
        <taxon>asterids</taxon>
        <taxon>lamiids</taxon>
        <taxon>Lamiales</taxon>
        <taxon>Lamiaceae</taxon>
        <taxon>Nepetoideae</taxon>
        <taxon>Elsholtzieae</taxon>
        <taxon>Perilla</taxon>
    </lineage>
</organism>
<comment type="caution">
    <text evidence="2">The sequence shown here is derived from an EMBL/GenBank/DDBJ whole genome shotgun (WGS) entry which is preliminary data.</text>
</comment>
<keyword evidence="1" id="KW-0732">Signal</keyword>
<reference evidence="2 3" key="1">
    <citation type="journal article" date="2021" name="Nat. Commun.">
        <title>Incipient diploidization of the medicinal plant Perilla within 10,000 years.</title>
        <authorList>
            <person name="Zhang Y."/>
            <person name="Shen Q."/>
            <person name="Leng L."/>
            <person name="Zhang D."/>
            <person name="Chen S."/>
            <person name="Shi Y."/>
            <person name="Ning Z."/>
            <person name="Chen S."/>
        </authorList>
    </citation>
    <scope>NUCLEOTIDE SEQUENCE [LARGE SCALE GENOMIC DNA]</scope>
    <source>
        <strain evidence="3">cv. PC099</strain>
    </source>
</reference>
<sequence>MNSFALTSMLCLAVLLPLFAPSLSQEQPKYCPAPDIPRKGSCGSNGLRECVLLVLGQYPASKMPSKIRCINVGKNKSKCTSSIVCG</sequence>
<protein>
    <submittedName>
        <fullName evidence="2">Uncharacterized protein</fullName>
    </submittedName>
</protein>
<proteinExistence type="predicted"/>
<accession>A0AAD4JHW7</accession>
<evidence type="ECO:0000313" key="3">
    <source>
        <dbReference type="Proteomes" id="UP001190926"/>
    </source>
</evidence>
<feature type="chain" id="PRO_5041964091" evidence="1">
    <location>
        <begin position="25"/>
        <end position="86"/>
    </location>
</feature>
<keyword evidence="3" id="KW-1185">Reference proteome</keyword>
<dbReference type="EMBL" id="SDAM02000053">
    <property type="protein sequence ID" value="KAH6834163.1"/>
    <property type="molecule type" value="Genomic_DNA"/>
</dbReference>
<dbReference type="Proteomes" id="UP001190926">
    <property type="component" value="Unassembled WGS sequence"/>
</dbReference>
<evidence type="ECO:0000256" key="1">
    <source>
        <dbReference type="SAM" id="SignalP"/>
    </source>
</evidence>
<dbReference type="AlphaFoldDB" id="A0AAD4JHW7"/>
<gene>
    <name evidence="2" type="ORF">C2S53_018998</name>
</gene>
<feature type="signal peptide" evidence="1">
    <location>
        <begin position="1"/>
        <end position="24"/>
    </location>
</feature>